<evidence type="ECO:0000313" key="1">
    <source>
        <dbReference type="EMBL" id="GKV51183.1"/>
    </source>
</evidence>
<dbReference type="Proteomes" id="UP001054252">
    <property type="component" value="Unassembled WGS sequence"/>
</dbReference>
<dbReference type="SUPFAM" id="SSF53756">
    <property type="entry name" value="UDP-Glycosyltransferase/glycogen phosphorylase"/>
    <property type="match status" value="1"/>
</dbReference>
<dbReference type="Gene3D" id="3.40.50.2000">
    <property type="entry name" value="Glycogen Phosphorylase B"/>
    <property type="match status" value="1"/>
</dbReference>
<evidence type="ECO:0000313" key="2">
    <source>
        <dbReference type="Proteomes" id="UP001054252"/>
    </source>
</evidence>
<accession>A0AAV5MQR3</accession>
<sequence>MPTKTKQKFEPFNLHLDFINLIPIIVPHVDGLPLGIETTTDVAPPLHPLVMTAMDLTEPTIEASLRELQPQFVFFDTYHWLLKLLWKLGIKFVHYYIDRPTTIGYFWRPERKFLKKGLTAEDLMQLPDGFPFSTIKLNSNEAQVLAAISVGGISFMKHLFICYKECNAIASRTCKEIEWPYCDLSRTNLNGQ</sequence>
<keyword evidence="2" id="KW-1185">Reference proteome</keyword>
<dbReference type="AlphaFoldDB" id="A0AAV5MQR3"/>
<gene>
    <name evidence="1" type="ORF">SLEP1_g57854</name>
</gene>
<protein>
    <submittedName>
        <fullName evidence="1">Uncharacterized protein</fullName>
    </submittedName>
</protein>
<reference evidence="1 2" key="1">
    <citation type="journal article" date="2021" name="Commun. Biol.">
        <title>The genome of Shorea leprosula (Dipterocarpaceae) highlights the ecological relevance of drought in aseasonal tropical rainforests.</title>
        <authorList>
            <person name="Ng K.K.S."/>
            <person name="Kobayashi M.J."/>
            <person name="Fawcett J.A."/>
            <person name="Hatakeyama M."/>
            <person name="Paape T."/>
            <person name="Ng C.H."/>
            <person name="Ang C.C."/>
            <person name="Tnah L.H."/>
            <person name="Lee C.T."/>
            <person name="Nishiyama T."/>
            <person name="Sese J."/>
            <person name="O'Brien M.J."/>
            <person name="Copetti D."/>
            <person name="Mohd Noor M.I."/>
            <person name="Ong R.C."/>
            <person name="Putra M."/>
            <person name="Sireger I.Z."/>
            <person name="Indrioko S."/>
            <person name="Kosugi Y."/>
            <person name="Izuno A."/>
            <person name="Isagi Y."/>
            <person name="Lee S.L."/>
            <person name="Shimizu K.K."/>
        </authorList>
    </citation>
    <scope>NUCLEOTIDE SEQUENCE [LARGE SCALE GENOMIC DNA]</scope>
    <source>
        <strain evidence="1">214</strain>
    </source>
</reference>
<proteinExistence type="predicted"/>
<dbReference type="EMBL" id="BPVZ01000451">
    <property type="protein sequence ID" value="GKV51183.1"/>
    <property type="molecule type" value="Genomic_DNA"/>
</dbReference>
<organism evidence="1 2">
    <name type="scientific">Rubroshorea leprosula</name>
    <dbReference type="NCBI Taxonomy" id="152421"/>
    <lineage>
        <taxon>Eukaryota</taxon>
        <taxon>Viridiplantae</taxon>
        <taxon>Streptophyta</taxon>
        <taxon>Embryophyta</taxon>
        <taxon>Tracheophyta</taxon>
        <taxon>Spermatophyta</taxon>
        <taxon>Magnoliopsida</taxon>
        <taxon>eudicotyledons</taxon>
        <taxon>Gunneridae</taxon>
        <taxon>Pentapetalae</taxon>
        <taxon>rosids</taxon>
        <taxon>malvids</taxon>
        <taxon>Malvales</taxon>
        <taxon>Dipterocarpaceae</taxon>
        <taxon>Rubroshorea</taxon>
    </lineage>
</organism>
<comment type="caution">
    <text evidence="1">The sequence shown here is derived from an EMBL/GenBank/DDBJ whole genome shotgun (WGS) entry which is preliminary data.</text>
</comment>
<name>A0AAV5MQR3_9ROSI</name>